<reference evidence="1" key="1">
    <citation type="submission" date="2021-03" db="EMBL/GenBank/DDBJ databases">
        <authorList>
            <person name="Tagirdzhanova G."/>
        </authorList>
    </citation>
    <scope>NUCLEOTIDE SEQUENCE</scope>
</reference>
<dbReference type="InterPro" id="IPR023346">
    <property type="entry name" value="Lysozyme-like_dom_sf"/>
</dbReference>
<dbReference type="Proteomes" id="UP000664534">
    <property type="component" value="Unassembled WGS sequence"/>
</dbReference>
<keyword evidence="2" id="KW-1185">Reference proteome</keyword>
<sequence length="283" mass="31184">MQYLLRAKVDNSMVAVTSINDKDGLPMHDQAQRHTRLSRIKANHYHNTTQSTDPGGGKVTDPGIAVPSVNNQDGILIDYYTQYNGNGSKHDGWPPKDKWISFMDMFNNSRWHMERSCRQFNVDVNTHQEISDVYEAIQFVAAATFVDHRFILAVVMQESGGCVRAPTSNYGVPNPGLMQDHNGTASCNNGNKAQKPCPGETITQMVQEGTGGTLWGDGLAQCLNHAGTSDVSAFYMAARLYNSGSIDESWDLGKGIATHCYASDIANRLTGWVQYPKNCTLDD</sequence>
<dbReference type="AlphaFoldDB" id="A0A8H3EIR4"/>
<evidence type="ECO:0000313" key="1">
    <source>
        <dbReference type="EMBL" id="CAF9904787.1"/>
    </source>
</evidence>
<name>A0A8H3EIR4_9LECA</name>
<dbReference type="Gene3D" id="1.10.530.10">
    <property type="match status" value="1"/>
</dbReference>
<protein>
    <submittedName>
        <fullName evidence="1">Uncharacterized protein</fullName>
    </submittedName>
</protein>
<accession>A0A8H3EIR4</accession>
<proteinExistence type="predicted"/>
<organism evidence="1 2">
    <name type="scientific">Imshaugia aleurites</name>
    <dbReference type="NCBI Taxonomy" id="172621"/>
    <lineage>
        <taxon>Eukaryota</taxon>
        <taxon>Fungi</taxon>
        <taxon>Dikarya</taxon>
        <taxon>Ascomycota</taxon>
        <taxon>Pezizomycotina</taxon>
        <taxon>Lecanoromycetes</taxon>
        <taxon>OSLEUM clade</taxon>
        <taxon>Lecanoromycetidae</taxon>
        <taxon>Lecanorales</taxon>
        <taxon>Lecanorineae</taxon>
        <taxon>Parmeliaceae</taxon>
        <taxon>Imshaugia</taxon>
    </lineage>
</organism>
<gene>
    <name evidence="1" type="ORF">IMSHALPRED_000175</name>
</gene>
<evidence type="ECO:0000313" key="2">
    <source>
        <dbReference type="Proteomes" id="UP000664534"/>
    </source>
</evidence>
<dbReference type="OrthoDB" id="1193027at2759"/>
<dbReference type="EMBL" id="CAJPDT010000001">
    <property type="protein sequence ID" value="CAF9904787.1"/>
    <property type="molecule type" value="Genomic_DNA"/>
</dbReference>
<dbReference type="SUPFAM" id="SSF53955">
    <property type="entry name" value="Lysozyme-like"/>
    <property type="match status" value="1"/>
</dbReference>
<comment type="caution">
    <text evidence="1">The sequence shown here is derived from an EMBL/GenBank/DDBJ whole genome shotgun (WGS) entry which is preliminary data.</text>
</comment>